<feature type="transmembrane region" description="Helical" evidence="1">
    <location>
        <begin position="274"/>
        <end position="290"/>
    </location>
</feature>
<dbReference type="EMBL" id="JASVDY010000003">
    <property type="protein sequence ID" value="MDV2469323.1"/>
    <property type="molecule type" value="Genomic_DNA"/>
</dbReference>
<feature type="transmembrane region" description="Helical" evidence="1">
    <location>
        <begin position="196"/>
        <end position="218"/>
    </location>
</feature>
<comment type="caution">
    <text evidence="2">The sequence shown here is derived from an EMBL/GenBank/DDBJ whole genome shotgun (WGS) entry which is preliminary data.</text>
</comment>
<gene>
    <name evidence="2" type="ORF">QR674_10030</name>
</gene>
<feature type="transmembrane region" description="Helical" evidence="1">
    <location>
        <begin position="153"/>
        <end position="184"/>
    </location>
</feature>
<accession>A0ABU3WFX8</accession>
<feature type="transmembrane region" description="Helical" evidence="1">
    <location>
        <begin position="323"/>
        <end position="340"/>
    </location>
</feature>
<feature type="transmembrane region" description="Helical" evidence="1">
    <location>
        <begin position="297"/>
        <end position="317"/>
    </location>
</feature>
<feature type="transmembrane region" description="Helical" evidence="1">
    <location>
        <begin position="76"/>
        <end position="99"/>
    </location>
</feature>
<keyword evidence="3" id="KW-1185">Reference proteome</keyword>
<protein>
    <recommendedName>
        <fullName evidence="4">Glycosyltransferase RgtA/B/C/D-like domain-containing protein</fullName>
    </recommendedName>
</protein>
<sequence>MIFLKKYFFLCAVFTFSIFYLFSAWVADDAYITFRTIENFHNGYGLRWNIDERVQSYTHPLWMLNLLIGKYLIDDLYYLSLTLGYVYTIATIYILYLLCSFDLKKILLSLLILFSSKAVLDFSSSGLENSLSYFLISLFFYTIIKLKDHKYYYIILSLILSCMFLNRMDLIIPVLPFAFFTFFYQAYKNHEIKKSIYYGVVGFVPVVLWSIFSIYYYGSFFANSVIAKTNTGLPIAHLQIQGFKYLYSNILYDPFTSIFIYITTIYAIFSKKQFNKLIGLGLILYIYYLVNIGADYMYGRFLTIPYIVSLFIFINNYKTTQKITTFIITIVAALSIYNFYQFSFKKTEQFIISNKSFNDERAFYYNTTGLLPNLKNTNVGIADHFLETRYLFEAPVNQPTDLYTMGFNGYLASKLFPQKHIVDRLALTDAFLAAHPMNYGYWRIGHFERAVNQEYMDSIQQNKNLITLAQDHYVFEQVYLLTKAPLNDPRRIQAIVNWHNGTTFKVAKQGFQYYPHSLLMNHEQAYLENLWIAPSLSK</sequence>
<dbReference type="RefSeq" id="WP_317083970.1">
    <property type="nucleotide sequence ID" value="NZ_JASVDY010000003.1"/>
</dbReference>
<keyword evidence="1" id="KW-0472">Membrane</keyword>
<evidence type="ECO:0008006" key="4">
    <source>
        <dbReference type="Google" id="ProtNLM"/>
    </source>
</evidence>
<evidence type="ECO:0000313" key="2">
    <source>
        <dbReference type="EMBL" id="MDV2469323.1"/>
    </source>
</evidence>
<feature type="transmembrane region" description="Helical" evidence="1">
    <location>
        <begin position="130"/>
        <end position="146"/>
    </location>
</feature>
<name>A0ABU3WFX8_9GAMM</name>
<feature type="transmembrane region" description="Helical" evidence="1">
    <location>
        <begin position="7"/>
        <end position="27"/>
    </location>
</feature>
<keyword evidence="1" id="KW-0812">Transmembrane</keyword>
<reference evidence="2 3" key="1">
    <citation type="submission" date="2023-06" db="EMBL/GenBank/DDBJ databases">
        <title>Genomic Analysis of Acinetobacter Strains Recovered from South Australian Aquatic Samples provides Insights into the Circulation of Antibiotic Resistance determinants in the Environment.</title>
        <authorList>
            <person name="Tobin L."/>
            <person name="Jarocki V.M."/>
            <person name="Kenyon J."/>
            <person name="Drigo B."/>
            <person name="Donner E."/>
            <person name="Djordjevic S.P."/>
            <person name="Hamidian M."/>
        </authorList>
    </citation>
    <scope>NUCLEOTIDE SEQUENCE [LARGE SCALE GENOMIC DNA]</scope>
    <source>
        <strain evidence="2 3">SAAc652</strain>
    </source>
</reference>
<feature type="transmembrane region" description="Helical" evidence="1">
    <location>
        <begin position="250"/>
        <end position="268"/>
    </location>
</feature>
<evidence type="ECO:0000313" key="3">
    <source>
        <dbReference type="Proteomes" id="UP001278188"/>
    </source>
</evidence>
<evidence type="ECO:0000256" key="1">
    <source>
        <dbReference type="SAM" id="Phobius"/>
    </source>
</evidence>
<organism evidence="2 3">
    <name type="scientific">Acinetobacter chinensis</name>
    <dbReference type="NCBI Taxonomy" id="2004650"/>
    <lineage>
        <taxon>Bacteria</taxon>
        <taxon>Pseudomonadati</taxon>
        <taxon>Pseudomonadota</taxon>
        <taxon>Gammaproteobacteria</taxon>
        <taxon>Moraxellales</taxon>
        <taxon>Moraxellaceae</taxon>
        <taxon>Acinetobacter</taxon>
    </lineage>
</organism>
<dbReference type="Proteomes" id="UP001278188">
    <property type="component" value="Unassembled WGS sequence"/>
</dbReference>
<proteinExistence type="predicted"/>
<keyword evidence="1" id="KW-1133">Transmembrane helix</keyword>